<evidence type="ECO:0000256" key="4">
    <source>
        <dbReference type="ARBA" id="ARBA00022692"/>
    </source>
</evidence>
<feature type="transmembrane region" description="Helical" evidence="7">
    <location>
        <begin position="37"/>
        <end position="59"/>
    </location>
</feature>
<evidence type="ECO:0000256" key="5">
    <source>
        <dbReference type="ARBA" id="ARBA00022989"/>
    </source>
</evidence>
<proteinExistence type="inferred from homology"/>
<feature type="transmembrane region" description="Helical" evidence="7">
    <location>
        <begin position="227"/>
        <end position="245"/>
    </location>
</feature>
<dbReference type="Pfam" id="PF00528">
    <property type="entry name" value="BPD_transp_1"/>
    <property type="match status" value="1"/>
</dbReference>
<evidence type="ECO:0000256" key="3">
    <source>
        <dbReference type="ARBA" id="ARBA00022475"/>
    </source>
</evidence>
<dbReference type="Gene3D" id="1.10.3720.10">
    <property type="entry name" value="MetI-like"/>
    <property type="match status" value="1"/>
</dbReference>
<keyword evidence="5 7" id="KW-1133">Transmembrane helix</keyword>
<dbReference type="InterPro" id="IPR035906">
    <property type="entry name" value="MetI-like_sf"/>
</dbReference>
<comment type="similarity">
    <text evidence="7">Belongs to the binding-protein-dependent transport system permease family.</text>
</comment>
<feature type="domain" description="ABC transmembrane type-1" evidence="8">
    <location>
        <begin position="109"/>
        <end position="301"/>
    </location>
</feature>
<dbReference type="STRING" id="1130080.SAMN04488113_10132"/>
<dbReference type="PANTHER" id="PTHR43386">
    <property type="entry name" value="OLIGOPEPTIDE TRANSPORT SYSTEM PERMEASE PROTEIN APPC"/>
    <property type="match status" value="1"/>
</dbReference>
<keyword evidence="10" id="KW-1185">Reference proteome</keyword>
<dbReference type="InterPro" id="IPR050366">
    <property type="entry name" value="BP-dependent_transpt_permease"/>
</dbReference>
<dbReference type="PANTHER" id="PTHR43386:SF1">
    <property type="entry name" value="D,D-DIPEPTIDE TRANSPORT SYSTEM PERMEASE PROTEIN DDPC-RELATED"/>
    <property type="match status" value="1"/>
</dbReference>
<dbReference type="SUPFAM" id="SSF161098">
    <property type="entry name" value="MetI-like"/>
    <property type="match status" value="1"/>
</dbReference>
<feature type="transmembrane region" description="Helical" evidence="7">
    <location>
        <begin position="280"/>
        <end position="301"/>
    </location>
</feature>
<dbReference type="EMBL" id="FNYW01000001">
    <property type="protein sequence ID" value="SEI47922.1"/>
    <property type="molecule type" value="Genomic_DNA"/>
</dbReference>
<accession>A0A1H6R9Q6</accession>
<keyword evidence="3" id="KW-1003">Cell membrane</keyword>
<evidence type="ECO:0000256" key="2">
    <source>
        <dbReference type="ARBA" id="ARBA00022448"/>
    </source>
</evidence>
<comment type="subcellular location">
    <subcellularLocation>
        <location evidence="1 7">Cell membrane</location>
        <topology evidence="1 7">Multi-pass membrane protein</topology>
    </subcellularLocation>
</comment>
<organism evidence="9 10">
    <name type="scientific">Alkalibacterium gilvum</name>
    <dbReference type="NCBI Taxonomy" id="1130080"/>
    <lineage>
        <taxon>Bacteria</taxon>
        <taxon>Bacillati</taxon>
        <taxon>Bacillota</taxon>
        <taxon>Bacilli</taxon>
        <taxon>Lactobacillales</taxon>
        <taxon>Carnobacteriaceae</taxon>
        <taxon>Alkalibacterium</taxon>
    </lineage>
</organism>
<evidence type="ECO:0000256" key="6">
    <source>
        <dbReference type="ARBA" id="ARBA00023136"/>
    </source>
</evidence>
<dbReference type="OrthoDB" id="9797472at2"/>
<evidence type="ECO:0000256" key="7">
    <source>
        <dbReference type="RuleBase" id="RU363032"/>
    </source>
</evidence>
<dbReference type="GO" id="GO:0055085">
    <property type="term" value="P:transmembrane transport"/>
    <property type="evidence" value="ECO:0007669"/>
    <property type="project" value="InterPro"/>
</dbReference>
<dbReference type="RefSeq" id="WP_091631656.1">
    <property type="nucleotide sequence ID" value="NZ_FNYW01000001.1"/>
</dbReference>
<feature type="transmembrane region" description="Helical" evidence="7">
    <location>
        <begin position="114"/>
        <end position="136"/>
    </location>
</feature>
<evidence type="ECO:0000313" key="10">
    <source>
        <dbReference type="Proteomes" id="UP000198564"/>
    </source>
</evidence>
<gene>
    <name evidence="9" type="ORF">SAMN04488113_10132</name>
</gene>
<dbReference type="InterPro" id="IPR000515">
    <property type="entry name" value="MetI-like"/>
</dbReference>
<keyword evidence="6 7" id="KW-0472">Membrane</keyword>
<keyword evidence="2 7" id="KW-0813">Transport</keyword>
<name>A0A1H6R9Q6_9LACT</name>
<protein>
    <submittedName>
        <fullName evidence="9">Peptide/nickel transport system permease protein</fullName>
    </submittedName>
</protein>
<dbReference type="Proteomes" id="UP000198564">
    <property type="component" value="Unassembled WGS sequence"/>
</dbReference>
<sequence>MATNKDAEAAVLSEDKATSAPPMGFKVIVREFMRDKLALFSLILLIAILGTVFIWSFIIDQDVVQTVSLWDSYLPPMAMSEDPMFEGTRYILGTDSAGRDIFGLLLIGARNSLLLGWTVTVVTSAIGIVVGILAAYYAGLVDNIVMRIIDFITILPQLMIIIIFVTIVPNYNVATFAGILILFNWHGQARFIRGRALTVGRLDFISASKTMGTPSIVIMLREMMPNISSLIIVNLTLNFAGSIGLETGLSYLGFGLPTGTPSLGTLVSYATNPDILENKAWVWLPASTLILVLVLCINYVGRALQRAADAKQRLG</sequence>
<dbReference type="PROSITE" id="PS50928">
    <property type="entry name" value="ABC_TM1"/>
    <property type="match status" value="1"/>
</dbReference>
<evidence type="ECO:0000259" key="8">
    <source>
        <dbReference type="PROSITE" id="PS50928"/>
    </source>
</evidence>
<dbReference type="AlphaFoldDB" id="A0A1H6R9Q6"/>
<dbReference type="GO" id="GO:0005886">
    <property type="term" value="C:plasma membrane"/>
    <property type="evidence" value="ECO:0007669"/>
    <property type="project" value="UniProtKB-SubCell"/>
</dbReference>
<dbReference type="CDD" id="cd06261">
    <property type="entry name" value="TM_PBP2"/>
    <property type="match status" value="1"/>
</dbReference>
<evidence type="ECO:0000313" key="9">
    <source>
        <dbReference type="EMBL" id="SEI47922.1"/>
    </source>
</evidence>
<reference evidence="10" key="1">
    <citation type="submission" date="2016-10" db="EMBL/GenBank/DDBJ databases">
        <authorList>
            <person name="Varghese N."/>
            <person name="Submissions S."/>
        </authorList>
    </citation>
    <scope>NUCLEOTIDE SEQUENCE [LARGE SCALE GENOMIC DNA]</scope>
    <source>
        <strain evidence="10">DSM 25751</strain>
    </source>
</reference>
<keyword evidence="4 7" id="KW-0812">Transmembrane</keyword>
<evidence type="ECO:0000256" key="1">
    <source>
        <dbReference type="ARBA" id="ARBA00004651"/>
    </source>
</evidence>